<dbReference type="InterPro" id="IPR002376">
    <property type="entry name" value="Formyl_transf_N"/>
</dbReference>
<keyword evidence="4" id="KW-0511">Multifunctional enzyme</keyword>
<proteinExistence type="inferred from homology"/>
<comment type="caution">
    <text evidence="6">The sequence shown here is derived from an EMBL/GenBank/DDBJ whole genome shotgun (WGS) entry which is preliminary data.</text>
</comment>
<protein>
    <submittedName>
        <fullName evidence="6">Bifunctional phosphoribosylaminoimidazolecarboxamide formyltransferase/IMP cyclohydrolase</fullName>
        <ecNumber evidence="6">2.1.2.3</ecNumber>
        <ecNumber evidence="6">3.5.4.10</ecNumber>
    </submittedName>
</protein>
<keyword evidence="1 6" id="KW-0808">Transferase</keyword>
<reference evidence="6 7" key="1">
    <citation type="journal article" date="2019" name="Int. J. Syst. Evol. Microbiol.">
        <title>The Global Catalogue of Microorganisms (GCM) 10K type strain sequencing project: providing services to taxonomists for standard genome sequencing and annotation.</title>
        <authorList>
            <consortium name="The Broad Institute Genomics Platform"/>
            <consortium name="The Broad Institute Genome Sequencing Center for Infectious Disease"/>
            <person name="Wu L."/>
            <person name="Ma J."/>
        </authorList>
    </citation>
    <scope>NUCLEOTIDE SEQUENCE [LARGE SCALE GENOMIC DNA]</scope>
    <source>
        <strain evidence="6 7">GX26</strain>
    </source>
</reference>
<dbReference type="PIRSF" id="PIRSF000414">
    <property type="entry name" value="AICARFT_IMPCHas"/>
    <property type="match status" value="1"/>
</dbReference>
<dbReference type="PANTHER" id="PTHR11692">
    <property type="entry name" value="BIFUNCTIONAL PURINE BIOSYNTHESIS PROTEIN PURH"/>
    <property type="match status" value="1"/>
</dbReference>
<dbReference type="NCBIfam" id="TIGR00639">
    <property type="entry name" value="PurN"/>
    <property type="match status" value="1"/>
</dbReference>
<dbReference type="SUPFAM" id="SSF53927">
    <property type="entry name" value="Cytidine deaminase-like"/>
    <property type="match status" value="1"/>
</dbReference>
<dbReference type="SUPFAM" id="SSF53328">
    <property type="entry name" value="Formyltransferase"/>
    <property type="match status" value="1"/>
</dbReference>
<keyword evidence="2" id="KW-0658">Purine biosynthesis</keyword>
<dbReference type="Gene3D" id="3.40.50.170">
    <property type="entry name" value="Formyl transferase, N-terminal domain"/>
    <property type="match status" value="1"/>
</dbReference>
<dbReference type="NCBIfam" id="NF002049">
    <property type="entry name" value="PRK00881.1"/>
    <property type="match status" value="1"/>
</dbReference>
<evidence type="ECO:0000256" key="4">
    <source>
        <dbReference type="ARBA" id="ARBA00023268"/>
    </source>
</evidence>
<dbReference type="FunFam" id="3.40.140.20:FF:000001">
    <property type="entry name" value="Bifunctional purine biosynthesis protein PurH"/>
    <property type="match status" value="1"/>
</dbReference>
<dbReference type="Pfam" id="PF00551">
    <property type="entry name" value="Formyl_trans_N"/>
    <property type="match status" value="1"/>
</dbReference>
<dbReference type="Gene3D" id="3.40.140.20">
    <property type="match status" value="2"/>
</dbReference>
<dbReference type="EMBL" id="JBHSXN010000001">
    <property type="protein sequence ID" value="MFC6951296.1"/>
    <property type="molecule type" value="Genomic_DNA"/>
</dbReference>
<evidence type="ECO:0000313" key="6">
    <source>
        <dbReference type="EMBL" id="MFC6951296.1"/>
    </source>
</evidence>
<dbReference type="InterPro" id="IPR036477">
    <property type="entry name" value="Formyl_transf_N_sf"/>
</dbReference>
<dbReference type="RefSeq" id="WP_336348334.1">
    <property type="nucleotide sequence ID" value="NZ_JAZAQL010000001.1"/>
</dbReference>
<evidence type="ECO:0000313" key="7">
    <source>
        <dbReference type="Proteomes" id="UP001596395"/>
    </source>
</evidence>
<evidence type="ECO:0000259" key="5">
    <source>
        <dbReference type="Pfam" id="PF00551"/>
    </source>
</evidence>
<dbReference type="GO" id="GO:0003937">
    <property type="term" value="F:IMP cyclohydrolase activity"/>
    <property type="evidence" value="ECO:0007669"/>
    <property type="project" value="UniProtKB-EC"/>
</dbReference>
<evidence type="ECO:0000256" key="3">
    <source>
        <dbReference type="ARBA" id="ARBA00022801"/>
    </source>
</evidence>
<dbReference type="InterPro" id="IPR002695">
    <property type="entry name" value="PurH-like"/>
</dbReference>
<dbReference type="InterPro" id="IPR016193">
    <property type="entry name" value="Cytidine_deaminase-like"/>
</dbReference>
<dbReference type="SMART" id="SM00798">
    <property type="entry name" value="AICARFT_IMPCHas"/>
    <property type="match status" value="1"/>
</dbReference>
<sequence>MTRIAGLASNRGRNLVHVQDLQPGGADLAVVASNHADAPVLEKAADRGIPTVAVERGDDESRREHEQRLVDALAEYDVDLVCLDGYMRILSDTFLDAMPTTINVHPSLLPSFPGMDAWGDALDAGAKTTGCTVHVVTDATDDDGNVVDEKVDGGPIVTQEPVPVYEGDDEDSLAERVLYEGEFKAYPRAVKWFAEDRVTVDVDANTVSVEGDDADDEGGLPERRVVTEDRHADLRYGENPHQDAALYADATSEEASVVHADQLNEGAKALSYNNYNDADGALNLIKEFDEPAAAVIKHTNPAGCATADTLAEAYSDALATDAKSAFGGIVALNRECDADTAERVADSFKEVVVAPGYTDDALDVLTAKKNLRVLDVGHLTAYSDDGELVDDRERFTSKELVGGRLVQERDLEPVTREDLEVVTEREPTEEELESMLFAWKVQKHVKSNGIVFAKGTETVGLGVGQVSRVDAVEIAAMKAERDAEGKTAEGAVMGSDAFFPFPDAVEEAAEAGIEAVIQPGGSKNDDKVIEAANELGMTMVLTGQRCFRHD</sequence>
<evidence type="ECO:0000256" key="1">
    <source>
        <dbReference type="ARBA" id="ARBA00022679"/>
    </source>
</evidence>
<organism evidence="6 7">
    <name type="scientific">Halorubellus litoreus</name>
    <dbReference type="NCBI Taxonomy" id="755308"/>
    <lineage>
        <taxon>Archaea</taxon>
        <taxon>Methanobacteriati</taxon>
        <taxon>Methanobacteriota</taxon>
        <taxon>Stenosarchaea group</taxon>
        <taxon>Halobacteria</taxon>
        <taxon>Halobacteriales</taxon>
        <taxon>Halorubellaceae</taxon>
        <taxon>Halorubellus</taxon>
    </lineage>
</organism>
<dbReference type="InterPro" id="IPR004607">
    <property type="entry name" value="GART"/>
</dbReference>
<gene>
    <name evidence="6" type="primary">purH</name>
    <name evidence="6" type="ORF">ACFQGB_00340</name>
</gene>
<dbReference type="AlphaFoldDB" id="A0ABD5VBJ0"/>
<dbReference type="GO" id="GO:0004643">
    <property type="term" value="F:phosphoribosylaminoimidazolecarboxamide formyltransferase activity"/>
    <property type="evidence" value="ECO:0007669"/>
    <property type="project" value="UniProtKB-EC"/>
</dbReference>
<accession>A0ABD5VBJ0</accession>
<dbReference type="InterPro" id="IPR024051">
    <property type="entry name" value="AICAR_Tfase_dup_dom_sf"/>
</dbReference>
<dbReference type="EC" id="2.1.2.3" evidence="6"/>
<name>A0ABD5VBJ0_9EURY</name>
<dbReference type="GO" id="GO:0006164">
    <property type="term" value="P:purine nucleotide biosynthetic process"/>
    <property type="evidence" value="ECO:0007669"/>
    <property type="project" value="UniProtKB-KW"/>
</dbReference>
<feature type="domain" description="Formyl transferase N-terminal" evidence="5">
    <location>
        <begin position="3"/>
        <end position="190"/>
    </location>
</feature>
<dbReference type="Proteomes" id="UP001596395">
    <property type="component" value="Unassembled WGS sequence"/>
</dbReference>
<dbReference type="HAMAP" id="MF_01930">
    <property type="entry name" value="PurN"/>
    <property type="match status" value="1"/>
</dbReference>
<dbReference type="EC" id="3.5.4.10" evidence="6"/>
<keyword evidence="7" id="KW-1185">Reference proteome</keyword>
<dbReference type="PANTHER" id="PTHR11692:SF0">
    <property type="entry name" value="BIFUNCTIONAL PURINE BIOSYNTHESIS PROTEIN ATIC"/>
    <property type="match status" value="1"/>
</dbReference>
<evidence type="ECO:0000256" key="2">
    <source>
        <dbReference type="ARBA" id="ARBA00022755"/>
    </source>
</evidence>
<dbReference type="CDD" id="cd08645">
    <property type="entry name" value="FMT_core_GART"/>
    <property type="match status" value="1"/>
</dbReference>
<dbReference type="Pfam" id="PF01808">
    <property type="entry name" value="AICARFT_IMPCHas"/>
    <property type="match status" value="1"/>
</dbReference>
<keyword evidence="3 6" id="KW-0378">Hydrolase</keyword>